<dbReference type="EMBL" id="QZBD01001120">
    <property type="protein sequence ID" value="THX99531.1"/>
    <property type="molecule type" value="Genomic_DNA"/>
</dbReference>
<evidence type="ECO:0000313" key="3">
    <source>
        <dbReference type="Proteomes" id="UP000306584"/>
    </source>
</evidence>
<proteinExistence type="predicted"/>
<dbReference type="AlphaFoldDB" id="A0A4S9JAU9"/>
<keyword evidence="1" id="KW-1133">Transmembrane helix</keyword>
<feature type="transmembrane region" description="Helical" evidence="1">
    <location>
        <begin position="138"/>
        <end position="158"/>
    </location>
</feature>
<dbReference type="PANTHER" id="PTHR39608">
    <property type="entry name" value="INTEGRAL MEMBRANE PROTEIN (AFU_ORTHOLOGUE AFUA_5G08640)"/>
    <property type="match status" value="1"/>
</dbReference>
<accession>A0A4S9JAU9</accession>
<keyword evidence="1" id="KW-0472">Membrane</keyword>
<reference evidence="2 3" key="1">
    <citation type="submission" date="2018-10" db="EMBL/GenBank/DDBJ databases">
        <title>Fifty Aureobasidium pullulans genomes reveal a recombining polyextremotolerant generalist.</title>
        <authorList>
            <person name="Gostincar C."/>
            <person name="Turk M."/>
            <person name="Zajc J."/>
            <person name="Gunde-Cimerman N."/>
        </authorList>
    </citation>
    <scope>NUCLEOTIDE SEQUENCE [LARGE SCALE GENOMIC DNA]</scope>
    <source>
        <strain evidence="2 3">EXF-6604</strain>
    </source>
</reference>
<sequence length="172" mass="18992">MGTGSKIASIIIRANELLSAAIVVGILGHFLSIIDDANGSANGKIVYAVVIASLSLIFSIVLMVPLWFTFRVFPLDFVMFVCWMVAFGLLVNLTGTNACSSAWYYNYWGYNWGRYYRTPVVTSSAVINNAGCADWRCVLAFSFMASMSWLGSFLLVSLSRKPLDHSTESITW</sequence>
<dbReference type="Proteomes" id="UP000306584">
    <property type="component" value="Unassembled WGS sequence"/>
</dbReference>
<organism evidence="2 3">
    <name type="scientific">Aureobasidium pullulans</name>
    <name type="common">Black yeast</name>
    <name type="synonym">Pullularia pullulans</name>
    <dbReference type="NCBI Taxonomy" id="5580"/>
    <lineage>
        <taxon>Eukaryota</taxon>
        <taxon>Fungi</taxon>
        <taxon>Dikarya</taxon>
        <taxon>Ascomycota</taxon>
        <taxon>Pezizomycotina</taxon>
        <taxon>Dothideomycetes</taxon>
        <taxon>Dothideomycetidae</taxon>
        <taxon>Dothideales</taxon>
        <taxon>Saccotheciaceae</taxon>
        <taxon>Aureobasidium</taxon>
    </lineage>
</organism>
<feature type="transmembrane region" description="Helical" evidence="1">
    <location>
        <begin position="12"/>
        <end position="33"/>
    </location>
</feature>
<dbReference type="PANTHER" id="PTHR39608:SF1">
    <property type="entry name" value="INTEGRAL MEMBRANE PROTEIN (AFU_ORTHOLOGUE AFUA_5G08640)"/>
    <property type="match status" value="1"/>
</dbReference>
<feature type="transmembrane region" description="Helical" evidence="1">
    <location>
        <begin position="45"/>
        <end position="68"/>
    </location>
</feature>
<evidence type="ECO:0000313" key="2">
    <source>
        <dbReference type="EMBL" id="THX99531.1"/>
    </source>
</evidence>
<evidence type="ECO:0000256" key="1">
    <source>
        <dbReference type="SAM" id="Phobius"/>
    </source>
</evidence>
<evidence type="ECO:0008006" key="4">
    <source>
        <dbReference type="Google" id="ProtNLM"/>
    </source>
</evidence>
<keyword evidence="1" id="KW-0812">Transmembrane</keyword>
<name>A0A4S9JAU9_AURPU</name>
<comment type="caution">
    <text evidence="2">The sequence shown here is derived from an EMBL/GenBank/DDBJ whole genome shotgun (WGS) entry which is preliminary data.</text>
</comment>
<gene>
    <name evidence="2" type="ORF">D6D01_10436</name>
</gene>
<feature type="transmembrane region" description="Helical" evidence="1">
    <location>
        <begin position="80"/>
        <end position="105"/>
    </location>
</feature>
<protein>
    <recommendedName>
        <fullName evidence="4">MARVEL domain-containing protein</fullName>
    </recommendedName>
</protein>